<evidence type="ECO:0000313" key="2">
    <source>
        <dbReference type="Proteomes" id="UP000266934"/>
    </source>
</evidence>
<dbReference type="Proteomes" id="UP000266934">
    <property type="component" value="Chromosome"/>
</dbReference>
<protein>
    <recommendedName>
        <fullName evidence="3">Nitrate reductase</fullName>
    </recommendedName>
</protein>
<dbReference type="OrthoDB" id="7067390at2"/>
<organism evidence="1 2">
    <name type="scientific">Blastochloris tepida</name>
    <dbReference type="NCBI Taxonomy" id="2233851"/>
    <lineage>
        <taxon>Bacteria</taxon>
        <taxon>Pseudomonadati</taxon>
        <taxon>Pseudomonadota</taxon>
        <taxon>Alphaproteobacteria</taxon>
        <taxon>Hyphomicrobiales</taxon>
        <taxon>Blastochloridaceae</taxon>
        <taxon>Blastochloris</taxon>
    </lineage>
</organism>
<dbReference type="KEGG" id="blag:BLTE_01130"/>
<keyword evidence="2" id="KW-1185">Reference proteome</keyword>
<dbReference type="AlphaFoldDB" id="A0A348FVU5"/>
<accession>A0A348FVU5</accession>
<proteinExistence type="predicted"/>
<evidence type="ECO:0008006" key="3">
    <source>
        <dbReference type="Google" id="ProtNLM"/>
    </source>
</evidence>
<sequence>MARFFFTRRGGIEGEGRDAARRIAELTRVYLSLPEAATVSVTELACGDPGCVGGAETVILVMRPGRRTEAAKILKALSQVEAVDLPAALAGLVEEPGGLLRKE</sequence>
<dbReference type="RefSeq" id="WP_126396635.1">
    <property type="nucleotide sequence ID" value="NZ_AP018907.1"/>
</dbReference>
<reference evidence="1 2" key="1">
    <citation type="submission" date="2018-08" db="EMBL/GenBank/DDBJ databases">
        <title>Complete genome sequencing of Blastochloris tepida GI.</title>
        <authorList>
            <person name="Tsukatani Y."/>
            <person name="Mori H."/>
        </authorList>
    </citation>
    <scope>NUCLEOTIDE SEQUENCE [LARGE SCALE GENOMIC DNA]</scope>
    <source>
        <strain evidence="1 2">GI</strain>
    </source>
</reference>
<gene>
    <name evidence="1" type="ORF">BLTE_01130</name>
</gene>
<dbReference type="EMBL" id="AP018907">
    <property type="protein sequence ID" value="BBF91428.1"/>
    <property type="molecule type" value="Genomic_DNA"/>
</dbReference>
<name>A0A348FVU5_9HYPH</name>
<evidence type="ECO:0000313" key="1">
    <source>
        <dbReference type="EMBL" id="BBF91428.1"/>
    </source>
</evidence>